<gene>
    <name evidence="2" type="ORF">GCM10022255_015600</name>
</gene>
<keyword evidence="3" id="KW-1185">Reference proteome</keyword>
<comment type="caution">
    <text evidence="2">The sequence shown here is derived from an EMBL/GenBank/DDBJ whole genome shotgun (WGS) entry which is preliminary data.</text>
</comment>
<proteinExistence type="predicted"/>
<evidence type="ECO:0000256" key="1">
    <source>
        <dbReference type="SAM" id="MobiDB-lite"/>
    </source>
</evidence>
<reference evidence="3" key="1">
    <citation type="journal article" date="2019" name="Int. J. Syst. Evol. Microbiol.">
        <title>The Global Catalogue of Microorganisms (GCM) 10K type strain sequencing project: providing services to taxonomists for standard genome sequencing and annotation.</title>
        <authorList>
            <consortium name="The Broad Institute Genomics Platform"/>
            <consortium name="The Broad Institute Genome Sequencing Center for Infectious Disease"/>
            <person name="Wu L."/>
            <person name="Ma J."/>
        </authorList>
    </citation>
    <scope>NUCLEOTIDE SEQUENCE [LARGE SCALE GENOMIC DNA]</scope>
    <source>
        <strain evidence="3">JCM 17441</strain>
    </source>
</reference>
<evidence type="ECO:0000313" key="2">
    <source>
        <dbReference type="EMBL" id="GAA4246008.1"/>
    </source>
</evidence>
<accession>A0ABP8D250</accession>
<protein>
    <submittedName>
        <fullName evidence="2">Uncharacterized protein</fullName>
    </submittedName>
</protein>
<feature type="region of interest" description="Disordered" evidence="1">
    <location>
        <begin position="21"/>
        <end position="60"/>
    </location>
</feature>
<organism evidence="2 3">
    <name type="scientific">Dactylosporangium darangshiense</name>
    <dbReference type="NCBI Taxonomy" id="579108"/>
    <lineage>
        <taxon>Bacteria</taxon>
        <taxon>Bacillati</taxon>
        <taxon>Actinomycetota</taxon>
        <taxon>Actinomycetes</taxon>
        <taxon>Micromonosporales</taxon>
        <taxon>Micromonosporaceae</taxon>
        <taxon>Dactylosporangium</taxon>
    </lineage>
</organism>
<name>A0ABP8D250_9ACTN</name>
<dbReference type="Proteomes" id="UP001500620">
    <property type="component" value="Unassembled WGS sequence"/>
</dbReference>
<sequence length="60" mass="6255">MLDEKGPRIDVVDEAAAVDVDTHANALGRGHGASRGDVPNGPSRGGRNPGHCLISRPQKE</sequence>
<evidence type="ECO:0000313" key="3">
    <source>
        <dbReference type="Proteomes" id="UP001500620"/>
    </source>
</evidence>
<dbReference type="EMBL" id="BAABAT010000003">
    <property type="protein sequence ID" value="GAA4246008.1"/>
    <property type="molecule type" value="Genomic_DNA"/>
</dbReference>